<dbReference type="WBParaSite" id="JU765_v2.g14866.t1">
    <property type="protein sequence ID" value="JU765_v2.g14866.t1"/>
    <property type="gene ID" value="JU765_v2.g14866"/>
</dbReference>
<organism evidence="1 2">
    <name type="scientific">Panagrolaimus sp. JU765</name>
    <dbReference type="NCBI Taxonomy" id="591449"/>
    <lineage>
        <taxon>Eukaryota</taxon>
        <taxon>Metazoa</taxon>
        <taxon>Ecdysozoa</taxon>
        <taxon>Nematoda</taxon>
        <taxon>Chromadorea</taxon>
        <taxon>Rhabditida</taxon>
        <taxon>Tylenchina</taxon>
        <taxon>Panagrolaimomorpha</taxon>
        <taxon>Panagrolaimoidea</taxon>
        <taxon>Panagrolaimidae</taxon>
        <taxon>Panagrolaimus</taxon>
    </lineage>
</organism>
<name>A0AC34QC19_9BILA</name>
<evidence type="ECO:0000313" key="2">
    <source>
        <dbReference type="WBParaSite" id="JU765_v2.g14866.t1"/>
    </source>
</evidence>
<sequence length="283" mass="32069">MQKASKPICLLFCLWEDLRCLNANLLSNHTSIMVVVKTAAPSEAIASTNSELHMVSGQVIRYVAPVPLDSENNNDHQHVVMLAQEKRLLFGDINDELDKWIGVSEMCQAIDHLVEIDMETDLFKGKNVLEVGFTSGLPSVYAMEHGAKNATIYSSNATLLDAYAKPTMRRNNIRNNVEFVTGEIEDLKTMLTNTKYDIILAPELVNTKSEYFEEIHDMLETVLSDNGMIFFSGRTHYNTCDGNMQSMLDIIKSKNRFDAIDRSPMLQNHTAPRKIFQLMRKIF</sequence>
<protein>
    <submittedName>
        <fullName evidence="2">Uncharacterized protein</fullName>
    </submittedName>
</protein>
<evidence type="ECO:0000313" key="1">
    <source>
        <dbReference type="Proteomes" id="UP000887576"/>
    </source>
</evidence>
<reference evidence="2" key="1">
    <citation type="submission" date="2022-11" db="UniProtKB">
        <authorList>
            <consortium name="WormBaseParasite"/>
        </authorList>
    </citation>
    <scope>IDENTIFICATION</scope>
</reference>
<dbReference type="Proteomes" id="UP000887576">
    <property type="component" value="Unplaced"/>
</dbReference>
<accession>A0AC34QC19</accession>
<proteinExistence type="predicted"/>